<dbReference type="RefSeq" id="WP_147871130.1">
    <property type="nucleotide sequence ID" value="NZ_CP036264.1"/>
</dbReference>
<accession>A0A5B9MP88</accession>
<reference evidence="1 2" key="1">
    <citation type="submission" date="2019-02" db="EMBL/GenBank/DDBJ databases">
        <title>Planctomycetal bacteria perform biofilm scaping via a novel small molecule.</title>
        <authorList>
            <person name="Jeske O."/>
            <person name="Boedeker C."/>
            <person name="Wiegand S."/>
            <person name="Breitling P."/>
            <person name="Kallscheuer N."/>
            <person name="Jogler M."/>
            <person name="Rohde M."/>
            <person name="Petersen J."/>
            <person name="Medema M.H."/>
            <person name="Surup F."/>
            <person name="Jogler C."/>
        </authorList>
    </citation>
    <scope>NUCLEOTIDE SEQUENCE [LARGE SCALE GENOMIC DNA]</scope>
    <source>
        <strain evidence="1 2">Mal15</strain>
    </source>
</reference>
<evidence type="ECO:0000313" key="1">
    <source>
        <dbReference type="EMBL" id="QEG02160.1"/>
    </source>
</evidence>
<dbReference type="Proteomes" id="UP000321353">
    <property type="component" value="Chromosome"/>
</dbReference>
<keyword evidence="2" id="KW-1185">Reference proteome</keyword>
<organism evidence="1 2">
    <name type="scientific">Stieleria maiorica</name>
    <dbReference type="NCBI Taxonomy" id="2795974"/>
    <lineage>
        <taxon>Bacteria</taxon>
        <taxon>Pseudomonadati</taxon>
        <taxon>Planctomycetota</taxon>
        <taxon>Planctomycetia</taxon>
        <taxon>Pirellulales</taxon>
        <taxon>Pirellulaceae</taxon>
        <taxon>Stieleria</taxon>
    </lineage>
</organism>
<name>A0A5B9MP88_9BACT</name>
<proteinExistence type="predicted"/>
<gene>
    <name evidence="1" type="ORF">Mal15_62430</name>
</gene>
<evidence type="ECO:0000313" key="2">
    <source>
        <dbReference type="Proteomes" id="UP000321353"/>
    </source>
</evidence>
<protein>
    <submittedName>
        <fullName evidence="1">Uncharacterized protein</fullName>
    </submittedName>
</protein>
<sequence length="312" mass="34555">MHPKIELHVEPGVEKSWHAFCRDHPPNSIALDGYVTGPPAFDPDGPYANFDHHRGVNRLATRSTCGQVLVAILLGLFDSFGQDGESGAHVFVNDCDQDVCVAYWLLSHAKQVRELHVEMEISQLIIIEDLMDATAGAIPFDPDRTIIRKQAWAFELYDQARASGALQQMNGEEMRQLIETTSDRISHLASGEGEERSLCGSFDVLGGGMGWQMIREHGQYARTRLFAQGVRAFVAVRECPDGRYTYTLGRMSPFVRFPLDRIYSALNEAEPSTADSEQWGGSDMIGGSPRGCGSALTPRQVEQILEAIMKPD</sequence>
<dbReference type="KEGG" id="smam:Mal15_62430"/>
<dbReference type="AlphaFoldDB" id="A0A5B9MP88"/>
<dbReference type="EMBL" id="CP036264">
    <property type="protein sequence ID" value="QEG02160.1"/>
    <property type="molecule type" value="Genomic_DNA"/>
</dbReference>